<reference evidence="1 2" key="1">
    <citation type="submission" date="2016-08" db="EMBL/GenBank/DDBJ databases">
        <title>Draft genome sequence of Candidatus Piscirickettsia litoralis, from seawater.</title>
        <authorList>
            <person name="Wan X."/>
            <person name="Lee A.J."/>
            <person name="Hou S."/>
            <person name="Donachie S.P."/>
        </authorList>
    </citation>
    <scope>NUCLEOTIDE SEQUENCE [LARGE SCALE GENOMIC DNA]</scope>
    <source>
        <strain evidence="1 2">Y2</strain>
    </source>
</reference>
<evidence type="ECO:0000313" key="1">
    <source>
        <dbReference type="EMBL" id="ODN42562.1"/>
    </source>
</evidence>
<dbReference type="Proteomes" id="UP000094329">
    <property type="component" value="Unassembled WGS sequence"/>
</dbReference>
<dbReference type="RefSeq" id="WP_069312359.1">
    <property type="nucleotide sequence ID" value="NZ_MDTU01000001.1"/>
</dbReference>
<sequence>MAICCNKYGNDNSVSFYDYLFQTLRYYNLQLRYDGINKYIIIGEDNTKDYQLNYIDGMLIEQCELDRYQPALFDTKAFNTRIDASPEALEKPIMQYLAVDHADIDGAATLIDQRNKQLDSCGYEVRVVTYGVTELLQNISQNMGLSISSNSDIEKYIPKPLIGKTVKPCYFSCSITKDVEINQIGFFKQDACDSRLNYRIKTKIKFLDISCDYTSYPECQMLDYPINVQGVVKKQQADDKYEYYINNIDAAMKSGEFSYTVEIPYLFDEDNKPLQIAAYLPSLYSDQVYHPYANGVNVNLSLWREKATITGALTLSIDPGLINQDEQANMINFGKERNSWIKSCDKSNKIELELNNANGENKQSVRFTDQGLSLVLQAVEVKVSYGKILAFN</sequence>
<accession>A0ABX3A2V2</accession>
<evidence type="ECO:0000313" key="2">
    <source>
        <dbReference type="Proteomes" id="UP000094329"/>
    </source>
</evidence>
<protein>
    <submittedName>
        <fullName evidence="1">Uncharacterized protein</fullName>
    </submittedName>
</protein>
<name>A0ABX3A2V2_9GAMM</name>
<comment type="caution">
    <text evidence="1">The sequence shown here is derived from an EMBL/GenBank/DDBJ whole genome shotgun (WGS) entry which is preliminary data.</text>
</comment>
<gene>
    <name evidence="1" type="ORF">BGC07_05990</name>
</gene>
<dbReference type="EMBL" id="MDTU01000001">
    <property type="protein sequence ID" value="ODN42562.1"/>
    <property type="molecule type" value="Genomic_DNA"/>
</dbReference>
<proteinExistence type="predicted"/>
<organism evidence="1 2">
    <name type="scientific">Piscirickettsia litoralis</name>
    <dbReference type="NCBI Taxonomy" id="1891921"/>
    <lineage>
        <taxon>Bacteria</taxon>
        <taxon>Pseudomonadati</taxon>
        <taxon>Pseudomonadota</taxon>
        <taxon>Gammaproteobacteria</taxon>
        <taxon>Thiotrichales</taxon>
        <taxon>Piscirickettsiaceae</taxon>
        <taxon>Piscirickettsia</taxon>
    </lineage>
</organism>
<keyword evidence="2" id="KW-1185">Reference proteome</keyword>